<feature type="transmembrane region" description="Helical" evidence="4">
    <location>
        <begin position="188"/>
        <end position="208"/>
    </location>
</feature>
<reference evidence="5" key="2">
    <citation type="submission" date="2021-01" db="EMBL/GenBank/DDBJ databases">
        <authorList>
            <person name="Schikora-Tamarit M.A."/>
        </authorList>
    </citation>
    <scope>NUCLEOTIDE SEQUENCE</scope>
    <source>
        <strain evidence="5">CBS6075</strain>
    </source>
</reference>
<name>A0A9P8T179_9ASCO</name>
<feature type="transmembrane region" description="Helical" evidence="4">
    <location>
        <begin position="28"/>
        <end position="53"/>
    </location>
</feature>
<feature type="region of interest" description="Disordered" evidence="3">
    <location>
        <begin position="1"/>
        <end position="22"/>
    </location>
</feature>
<reference evidence="5" key="1">
    <citation type="journal article" date="2021" name="Open Biol.">
        <title>Shared evolutionary footprints suggest mitochondrial oxidative damage underlies multiple complex I losses in fungi.</title>
        <authorList>
            <person name="Schikora-Tamarit M.A."/>
            <person name="Marcet-Houben M."/>
            <person name="Nosek J."/>
            <person name="Gabaldon T."/>
        </authorList>
    </citation>
    <scope>NUCLEOTIDE SEQUENCE</scope>
    <source>
        <strain evidence="5">CBS6075</strain>
    </source>
</reference>
<keyword evidence="4" id="KW-0812">Transmembrane</keyword>
<keyword evidence="4" id="KW-1133">Transmembrane helix</keyword>
<dbReference type="GeneID" id="70237724"/>
<comment type="similarity">
    <text evidence="2">Belongs to the major facilitator superfamily. Monocarboxylate porter (TC 2.A.1.13) family.</text>
</comment>
<feature type="transmembrane region" description="Helical" evidence="4">
    <location>
        <begin position="129"/>
        <end position="151"/>
    </location>
</feature>
<feature type="transmembrane region" description="Helical" evidence="4">
    <location>
        <begin position="157"/>
        <end position="176"/>
    </location>
</feature>
<dbReference type="PANTHER" id="PTHR11360:SF319">
    <property type="entry name" value="MAJOR FACILITATOR SUPERFAMILY (MFS) PROFILE DOMAIN-CONTAINING PROTEIN"/>
    <property type="match status" value="1"/>
</dbReference>
<comment type="caution">
    <text evidence="5">The sequence shown here is derived from an EMBL/GenBank/DDBJ whole genome shotgun (WGS) entry which is preliminary data.</text>
</comment>
<dbReference type="Pfam" id="PF07690">
    <property type="entry name" value="MFS_1"/>
    <property type="match status" value="2"/>
</dbReference>
<dbReference type="SUPFAM" id="SSF103473">
    <property type="entry name" value="MFS general substrate transporter"/>
    <property type="match status" value="1"/>
</dbReference>
<evidence type="ECO:0000256" key="1">
    <source>
        <dbReference type="ARBA" id="ARBA00004141"/>
    </source>
</evidence>
<comment type="subcellular location">
    <subcellularLocation>
        <location evidence="1">Membrane</location>
        <topology evidence="1">Multi-pass membrane protein</topology>
    </subcellularLocation>
</comment>
<dbReference type="GO" id="GO:0022857">
    <property type="term" value="F:transmembrane transporter activity"/>
    <property type="evidence" value="ECO:0007669"/>
    <property type="project" value="InterPro"/>
</dbReference>
<dbReference type="RefSeq" id="XP_046059597.1">
    <property type="nucleotide sequence ID" value="XM_046206976.1"/>
</dbReference>
<organism evidence="5 6">
    <name type="scientific">Ogataea philodendri</name>
    <dbReference type="NCBI Taxonomy" id="1378263"/>
    <lineage>
        <taxon>Eukaryota</taxon>
        <taxon>Fungi</taxon>
        <taxon>Dikarya</taxon>
        <taxon>Ascomycota</taxon>
        <taxon>Saccharomycotina</taxon>
        <taxon>Pichiomycetes</taxon>
        <taxon>Pichiales</taxon>
        <taxon>Pichiaceae</taxon>
        <taxon>Ogataea</taxon>
    </lineage>
</organism>
<dbReference type="EMBL" id="JAEUBE010000378">
    <property type="protein sequence ID" value="KAH3662508.1"/>
    <property type="molecule type" value="Genomic_DNA"/>
</dbReference>
<dbReference type="GO" id="GO:0016020">
    <property type="term" value="C:membrane"/>
    <property type="evidence" value="ECO:0007669"/>
    <property type="project" value="UniProtKB-SubCell"/>
</dbReference>
<dbReference type="PANTHER" id="PTHR11360">
    <property type="entry name" value="MONOCARBOXYLATE TRANSPORTER"/>
    <property type="match status" value="1"/>
</dbReference>
<dbReference type="OrthoDB" id="410267at2759"/>
<dbReference type="InterPro" id="IPR011701">
    <property type="entry name" value="MFS"/>
</dbReference>
<feature type="transmembrane region" description="Helical" evidence="4">
    <location>
        <begin position="92"/>
        <end position="117"/>
    </location>
</feature>
<feature type="transmembrane region" description="Helical" evidence="4">
    <location>
        <begin position="325"/>
        <end position="347"/>
    </location>
</feature>
<keyword evidence="4" id="KW-0472">Membrane</keyword>
<evidence type="ECO:0000256" key="2">
    <source>
        <dbReference type="ARBA" id="ARBA00006727"/>
    </source>
</evidence>
<feature type="transmembrane region" description="Helical" evidence="4">
    <location>
        <begin position="238"/>
        <end position="261"/>
    </location>
</feature>
<feature type="transmembrane region" description="Helical" evidence="4">
    <location>
        <begin position="359"/>
        <end position="381"/>
    </location>
</feature>
<proteinExistence type="inferred from homology"/>
<keyword evidence="6" id="KW-1185">Reference proteome</keyword>
<dbReference type="AlphaFoldDB" id="A0A9P8T179"/>
<protein>
    <recommendedName>
        <fullName evidence="7">Major facilitator superfamily (MFS) profile domain-containing protein</fullName>
    </recommendedName>
</protein>
<dbReference type="InterPro" id="IPR036259">
    <property type="entry name" value="MFS_trans_sf"/>
</dbReference>
<gene>
    <name evidence="5" type="ORF">OGAPHI_005760</name>
</gene>
<evidence type="ECO:0000313" key="5">
    <source>
        <dbReference type="EMBL" id="KAH3662508.1"/>
    </source>
</evidence>
<evidence type="ECO:0000256" key="3">
    <source>
        <dbReference type="SAM" id="MobiDB-lite"/>
    </source>
</evidence>
<feature type="transmembrane region" description="Helical" evidence="4">
    <location>
        <begin position="393"/>
        <end position="414"/>
    </location>
</feature>
<evidence type="ECO:0008006" key="7">
    <source>
        <dbReference type="Google" id="ProtNLM"/>
    </source>
</evidence>
<dbReference type="Gene3D" id="1.20.1250.20">
    <property type="entry name" value="MFS general substrate transporter like domains"/>
    <property type="match status" value="1"/>
</dbReference>
<dbReference type="Proteomes" id="UP000769157">
    <property type="component" value="Unassembled WGS sequence"/>
</dbReference>
<sequence length="426" mass="46032">MDSDMELHESIEEKDDNKPDSCAPEGGWAGWMACSAGATVMAMSFGMVNSFGVYQSYYEARYPDISSNTISVVGSLQGFMTFAGALPSTVGMYYLGSQAMVAIGGFIACLSYMFLSITNAPWQIFVVQGVMYGLGSGLMYVQCSAVVFQYFDKRKAAASGIITAGASVAGVYWPIGIRGLINNVGFGWGNRVVGFLYVPMVVFSAIFLKPRLKPPKRKPGQNILRINFRVLLNWRFQLVNISFALCVFGLFPGLFYMDLFCRRSNVNQAVKDYNVAIINASALLGRVSAGYIGDRIGRFNVVIPAMVASGVLPIALWMQAESTAAVVVFCVLWGIASGMFVSVGPALVGQLFSDDLPSYLGTFFPTSSVTALVGPIIGGIFIPQGDDSGTKGFNKLCIFVGVVFLCSSVTYSIARFSYQPRLFAIM</sequence>
<feature type="compositionally biased region" description="Basic and acidic residues" evidence="3">
    <location>
        <begin position="1"/>
        <end position="19"/>
    </location>
</feature>
<accession>A0A9P8T179</accession>
<evidence type="ECO:0000256" key="4">
    <source>
        <dbReference type="SAM" id="Phobius"/>
    </source>
</evidence>
<dbReference type="InterPro" id="IPR050327">
    <property type="entry name" value="Proton-linked_MCT"/>
</dbReference>
<evidence type="ECO:0000313" key="6">
    <source>
        <dbReference type="Proteomes" id="UP000769157"/>
    </source>
</evidence>
<feature type="transmembrane region" description="Helical" evidence="4">
    <location>
        <begin position="299"/>
        <end position="318"/>
    </location>
</feature>